<keyword evidence="3" id="KW-0489">Methyltransferase</keyword>
<dbReference type="GO" id="GO:0032259">
    <property type="term" value="P:methylation"/>
    <property type="evidence" value="ECO:0007669"/>
    <property type="project" value="UniProtKB-KW"/>
</dbReference>
<dbReference type="Pfam" id="PF13649">
    <property type="entry name" value="Methyltransf_25"/>
    <property type="match status" value="1"/>
</dbReference>
<evidence type="ECO:0000256" key="1">
    <source>
        <dbReference type="ARBA" id="ARBA00022679"/>
    </source>
</evidence>
<dbReference type="CDD" id="cd02440">
    <property type="entry name" value="AdoMet_MTases"/>
    <property type="match status" value="1"/>
</dbReference>
<evidence type="ECO:0000313" key="4">
    <source>
        <dbReference type="Proteomes" id="UP000007962"/>
    </source>
</evidence>
<dbReference type="eggNOG" id="COG0500">
    <property type="taxonomic scope" value="Bacteria"/>
</dbReference>
<dbReference type="Gene3D" id="3.40.50.150">
    <property type="entry name" value="Vaccinia Virus protein VP39"/>
    <property type="match status" value="1"/>
</dbReference>
<dbReference type="InterPro" id="IPR041698">
    <property type="entry name" value="Methyltransf_25"/>
</dbReference>
<sequence length="202" mass="21373">MTRPTTARSNWAGYYAAGEGRDVRDLVVRGAAATAAPGRALDLGCGDGTETAWLLERGWRVWALDVTPEAMPLVRAKAEAARAGDRLDTVVADLATAALPAADLVLACASLPFVEPGAFDGAWSRVRAALRPGGVLAVNLFGTNDSWADAETGVDGMTFQARAEVEELLAGLHVVELTETEWDGPSGRGPKHWHRFDVVAHA</sequence>
<dbReference type="Proteomes" id="UP000007962">
    <property type="component" value="Chromosome"/>
</dbReference>
<dbReference type="InterPro" id="IPR029063">
    <property type="entry name" value="SAM-dependent_MTases_sf"/>
</dbReference>
<dbReference type="PANTHER" id="PTHR43861">
    <property type="entry name" value="TRANS-ACONITATE 2-METHYLTRANSFERASE-RELATED"/>
    <property type="match status" value="1"/>
</dbReference>
<dbReference type="GO" id="GO:0008168">
    <property type="term" value="F:methyltransferase activity"/>
    <property type="evidence" value="ECO:0007669"/>
    <property type="project" value="UniProtKB-KW"/>
</dbReference>
<dbReference type="SUPFAM" id="SSF53335">
    <property type="entry name" value="S-adenosyl-L-methionine-dependent methyltransferases"/>
    <property type="match status" value="1"/>
</dbReference>
<dbReference type="EMBL" id="CP001618">
    <property type="protein sequence ID" value="ACQ78871.1"/>
    <property type="molecule type" value="Genomic_DNA"/>
</dbReference>
<protein>
    <submittedName>
        <fullName evidence="3">Methyltransferase type 12</fullName>
    </submittedName>
</protein>
<feature type="domain" description="Methyltransferase" evidence="2">
    <location>
        <begin position="41"/>
        <end position="134"/>
    </location>
</feature>
<dbReference type="KEGG" id="bcv:Bcav_0609"/>
<evidence type="ECO:0000313" key="3">
    <source>
        <dbReference type="EMBL" id="ACQ78871.1"/>
    </source>
</evidence>
<keyword evidence="1 3" id="KW-0808">Transferase</keyword>
<name>C5BXX7_BEUC1</name>
<proteinExistence type="predicted"/>
<organism evidence="3 4">
    <name type="scientific">Beutenbergia cavernae (strain ATCC BAA-8 / DSM 12333 / CCUG 43141 / JCM 11478 / NBRC 16432 / NCIMB 13614 / HKI 0122)</name>
    <dbReference type="NCBI Taxonomy" id="471853"/>
    <lineage>
        <taxon>Bacteria</taxon>
        <taxon>Bacillati</taxon>
        <taxon>Actinomycetota</taxon>
        <taxon>Actinomycetes</taxon>
        <taxon>Micrococcales</taxon>
        <taxon>Beutenbergiaceae</taxon>
        <taxon>Beutenbergia</taxon>
    </lineage>
</organism>
<dbReference type="STRING" id="471853.Bcav_0609"/>
<evidence type="ECO:0000259" key="2">
    <source>
        <dbReference type="Pfam" id="PF13649"/>
    </source>
</evidence>
<dbReference type="AlphaFoldDB" id="C5BXX7"/>
<dbReference type="HOGENOM" id="CLU_116222_0_0_11"/>
<dbReference type="OrthoDB" id="9804312at2"/>
<dbReference type="RefSeq" id="WP_012725651.1">
    <property type="nucleotide sequence ID" value="NC_012669.1"/>
</dbReference>
<reference evidence="3 4" key="1">
    <citation type="journal article" date="2009" name="Stand. Genomic Sci.">
        <title>Complete genome sequence of Beutenbergia cavernae type strain (HKI 0122).</title>
        <authorList>
            <person name="Land M."/>
            <person name="Pukall R."/>
            <person name="Abt B."/>
            <person name="Goker M."/>
            <person name="Rohde M."/>
            <person name="Glavina Del Rio T."/>
            <person name="Tice H."/>
            <person name="Copeland A."/>
            <person name="Cheng J.F."/>
            <person name="Lucas S."/>
            <person name="Chen F."/>
            <person name="Nolan M."/>
            <person name="Bruce D."/>
            <person name="Goodwin L."/>
            <person name="Pitluck S."/>
            <person name="Ivanova N."/>
            <person name="Mavromatis K."/>
            <person name="Ovchinnikova G."/>
            <person name="Pati A."/>
            <person name="Chen A."/>
            <person name="Palaniappan K."/>
            <person name="Hauser L."/>
            <person name="Chang Y.J."/>
            <person name="Jefferies C.C."/>
            <person name="Saunders E."/>
            <person name="Brettin T."/>
            <person name="Detter J.C."/>
            <person name="Han C."/>
            <person name="Chain P."/>
            <person name="Bristow J."/>
            <person name="Eisen J.A."/>
            <person name="Markowitz V."/>
            <person name="Hugenholtz P."/>
            <person name="Kyrpides N.C."/>
            <person name="Klenk H.P."/>
            <person name="Lapidus A."/>
        </authorList>
    </citation>
    <scope>NUCLEOTIDE SEQUENCE [LARGE SCALE GENOMIC DNA]</scope>
    <source>
        <strain evidence="4">ATCC BAA-8 / DSM 12333 / NBRC 16432</strain>
    </source>
</reference>
<keyword evidence="4" id="KW-1185">Reference proteome</keyword>
<accession>C5BXX7</accession>
<gene>
    <name evidence="3" type="ordered locus">Bcav_0609</name>
</gene>